<evidence type="ECO:0000313" key="3">
    <source>
        <dbReference type="Proteomes" id="UP000664169"/>
    </source>
</evidence>
<feature type="compositionally biased region" description="Basic residues" evidence="1">
    <location>
        <begin position="342"/>
        <end position="353"/>
    </location>
</feature>
<dbReference type="EMBL" id="CAJPDQ010000001">
    <property type="protein sequence ID" value="CAF9903583.1"/>
    <property type="molecule type" value="Genomic_DNA"/>
</dbReference>
<proteinExistence type="predicted"/>
<feature type="compositionally biased region" description="Basic and acidic residues" evidence="1">
    <location>
        <begin position="391"/>
        <end position="404"/>
    </location>
</feature>
<reference evidence="2" key="1">
    <citation type="submission" date="2021-03" db="EMBL/GenBank/DDBJ databases">
        <authorList>
            <person name="Tagirdzhanova G."/>
        </authorList>
    </citation>
    <scope>NUCLEOTIDE SEQUENCE</scope>
</reference>
<feature type="compositionally biased region" description="Polar residues" evidence="1">
    <location>
        <begin position="530"/>
        <end position="546"/>
    </location>
</feature>
<feature type="compositionally biased region" description="Basic and acidic residues" evidence="1">
    <location>
        <begin position="477"/>
        <end position="499"/>
    </location>
</feature>
<feature type="compositionally biased region" description="Polar residues" evidence="1">
    <location>
        <begin position="78"/>
        <end position="87"/>
    </location>
</feature>
<feature type="compositionally biased region" description="Polar residues" evidence="1">
    <location>
        <begin position="409"/>
        <end position="418"/>
    </location>
</feature>
<evidence type="ECO:0000313" key="2">
    <source>
        <dbReference type="EMBL" id="CAF9903583.1"/>
    </source>
</evidence>
<evidence type="ECO:0000256" key="1">
    <source>
        <dbReference type="SAM" id="MobiDB-lite"/>
    </source>
</evidence>
<feature type="compositionally biased region" description="Polar residues" evidence="1">
    <location>
        <begin position="191"/>
        <end position="212"/>
    </location>
</feature>
<accession>A0A8H3EFA8</accession>
<feature type="region of interest" description="Disordered" evidence="1">
    <location>
        <begin position="185"/>
        <end position="213"/>
    </location>
</feature>
<feature type="compositionally biased region" description="Basic and acidic residues" evidence="1">
    <location>
        <begin position="676"/>
        <end position="697"/>
    </location>
</feature>
<feature type="region of interest" description="Disordered" evidence="1">
    <location>
        <begin position="247"/>
        <end position="356"/>
    </location>
</feature>
<gene>
    <name evidence="2" type="ORF">GOMPHAMPRED_000401</name>
</gene>
<sequence>MAVTSIDDSDIDEPFSPEVHQKEEHALNEGLPLDTHVSSLKTHSADYADEFGIAPASPTRQHLRRSQSTTMDKLRNKANASRQSTTLEDIERREPRHKRDPKPNAANDVEGSGPDIPVVSFLSRDGDAIACSGISMSTPDFGIVEAIQPFLDARQLPLHSTTVMPTQPLSEDENSLHVLVQPQVLDGLPSTKPSSDNLTTNTTEKEQSTGGTQDDLAAAAQIGDDLLANMLDPRFAENGMFANLQHQDDSQDELAQNPSEIQQSTKTDKLLRKRARPAAEEEAEDRKPSKQRRKDLDSDNDLFAGLPTEHYQPRKSRSRAAELDSNEFAGTNLSKRTETKKKDSKHKISRRKTTGGAVIVHVDDDDDVFEELEQQLFTPARSKAKKNGRTIKNESLEEAKRASDLDELSQLSVQSSGSREAIVVVAAKQSQEDRQAAKTKQKNLSKAKKQGKKSTKQEDIIELKHSPEDDEPVANETGRRSAKPESKRIRSIDRSKSSDIDQAPFRTTVEELVIKEHNEIMDEKQEPHQSKSQTAAQKDTTSNHASEQSEEKGEQALGAKKTRAKAKNRAGSKKSAVETVTLASSSPLTPVLETEKQAEPDQITAIGHATKDDHEPSNPEQPLHQPQEVEAQILSDKTNLVSTDKPVTPEKPASAPMHSPLKNARVQYRVGLSRKSRIEPLLKSIRNEKDTPKDVGSKKKKKT</sequence>
<feature type="region of interest" description="Disordered" evidence="1">
    <location>
        <begin position="380"/>
        <end position="703"/>
    </location>
</feature>
<comment type="caution">
    <text evidence="2">The sequence shown here is derived from an EMBL/GenBank/DDBJ whole genome shotgun (WGS) entry which is preliminary data.</text>
</comment>
<dbReference type="OrthoDB" id="5404794at2759"/>
<feature type="compositionally biased region" description="Basic and acidic residues" evidence="1">
    <location>
        <begin position="508"/>
        <end position="529"/>
    </location>
</feature>
<dbReference type="Proteomes" id="UP000664169">
    <property type="component" value="Unassembled WGS sequence"/>
</dbReference>
<organism evidence="2 3">
    <name type="scientific">Gomphillus americanus</name>
    <dbReference type="NCBI Taxonomy" id="1940652"/>
    <lineage>
        <taxon>Eukaryota</taxon>
        <taxon>Fungi</taxon>
        <taxon>Dikarya</taxon>
        <taxon>Ascomycota</taxon>
        <taxon>Pezizomycotina</taxon>
        <taxon>Lecanoromycetes</taxon>
        <taxon>OSLEUM clade</taxon>
        <taxon>Ostropomycetidae</taxon>
        <taxon>Ostropales</taxon>
        <taxon>Graphidaceae</taxon>
        <taxon>Gomphilloideae</taxon>
        <taxon>Gomphillus</taxon>
    </lineage>
</organism>
<feature type="region of interest" description="Disordered" evidence="1">
    <location>
        <begin position="1"/>
        <end position="35"/>
    </location>
</feature>
<feature type="compositionally biased region" description="Basic residues" evidence="1">
    <location>
        <begin position="560"/>
        <end position="572"/>
    </location>
</feature>
<feature type="compositionally biased region" description="Basic and acidic residues" evidence="1">
    <location>
        <begin position="455"/>
        <end position="467"/>
    </location>
</feature>
<feature type="compositionally biased region" description="Basic residues" evidence="1">
    <location>
        <begin position="437"/>
        <end position="454"/>
    </location>
</feature>
<feature type="region of interest" description="Disordered" evidence="1">
    <location>
        <begin position="51"/>
        <end position="116"/>
    </location>
</feature>
<name>A0A8H3EFA8_9LECA</name>
<feature type="compositionally biased region" description="Polar residues" evidence="1">
    <location>
        <begin position="253"/>
        <end position="265"/>
    </location>
</feature>
<dbReference type="AlphaFoldDB" id="A0A8H3EFA8"/>
<keyword evidence="3" id="KW-1185">Reference proteome</keyword>
<protein>
    <submittedName>
        <fullName evidence="2">Uncharacterized protein</fullName>
    </submittedName>
</protein>